<organism evidence="2 3">
    <name type="scientific">Enterocloster alcoholdehydrogenati</name>
    <dbReference type="NCBI Taxonomy" id="2547410"/>
    <lineage>
        <taxon>Bacteria</taxon>
        <taxon>Bacillati</taxon>
        <taxon>Bacillota</taxon>
        <taxon>Clostridia</taxon>
        <taxon>Lachnospirales</taxon>
        <taxon>Lachnospiraceae</taxon>
        <taxon>Enterocloster</taxon>
    </lineage>
</organism>
<proteinExistence type="predicted"/>
<dbReference type="Proteomes" id="UP001600894">
    <property type="component" value="Unassembled WGS sequence"/>
</dbReference>
<dbReference type="PANTHER" id="PTHR22916">
    <property type="entry name" value="GLYCOSYLTRANSFERASE"/>
    <property type="match status" value="1"/>
</dbReference>
<keyword evidence="3" id="KW-1185">Reference proteome</keyword>
<feature type="domain" description="Glycosyltransferase 2-like" evidence="1">
    <location>
        <begin position="8"/>
        <end position="136"/>
    </location>
</feature>
<gene>
    <name evidence="2" type="ORF">F130042H8_16190</name>
</gene>
<protein>
    <recommendedName>
        <fullName evidence="1">Glycosyltransferase 2-like domain-containing protein</fullName>
    </recommendedName>
</protein>
<evidence type="ECO:0000313" key="2">
    <source>
        <dbReference type="EMBL" id="GAA6268559.1"/>
    </source>
</evidence>
<evidence type="ECO:0000259" key="1">
    <source>
        <dbReference type="Pfam" id="PF00535"/>
    </source>
</evidence>
<dbReference type="EMBL" id="BAABXL010000001">
    <property type="protein sequence ID" value="GAA6268559.1"/>
    <property type="molecule type" value="Genomic_DNA"/>
</dbReference>
<dbReference type="InterPro" id="IPR001173">
    <property type="entry name" value="Glyco_trans_2-like"/>
</dbReference>
<dbReference type="Pfam" id="PF00535">
    <property type="entry name" value="Glycos_transf_2"/>
    <property type="match status" value="1"/>
</dbReference>
<dbReference type="PANTHER" id="PTHR22916:SF3">
    <property type="entry name" value="UDP-GLCNAC:BETAGAL BETA-1,3-N-ACETYLGLUCOSAMINYLTRANSFERASE-LIKE PROTEIN 1"/>
    <property type="match status" value="1"/>
</dbReference>
<dbReference type="RefSeq" id="WP_176253526.1">
    <property type="nucleotide sequence ID" value="NZ_BAABXL010000001.1"/>
</dbReference>
<accession>A0ABQ0AX08</accession>
<reference evidence="2 3" key="1">
    <citation type="submission" date="2024-04" db="EMBL/GenBank/DDBJ databases">
        <title>Defined microbial consortia suppress multidrug-resistant proinflammatory Enterobacteriaceae via ecological control.</title>
        <authorList>
            <person name="Furuichi M."/>
            <person name="Kawaguchi T."/>
            <person name="Pust M."/>
            <person name="Yasuma K."/>
            <person name="Plichta D."/>
            <person name="Hasegawa N."/>
            <person name="Ohya T."/>
            <person name="Bhattarai S."/>
            <person name="Sasajima S."/>
            <person name="Aoto Y."/>
            <person name="Tuganbaev T."/>
            <person name="Yaginuma M."/>
            <person name="Ueda M."/>
            <person name="Okahashi N."/>
            <person name="Amafuji K."/>
            <person name="Kiridooshi Y."/>
            <person name="Sugita K."/>
            <person name="Strazar M."/>
            <person name="Skelly A."/>
            <person name="Suda W."/>
            <person name="Hattori M."/>
            <person name="Nakamoto N."/>
            <person name="Caballero S."/>
            <person name="Norman J."/>
            <person name="Olle B."/>
            <person name="Tanoue T."/>
            <person name="Arita M."/>
            <person name="Bucci V."/>
            <person name="Atarashi K."/>
            <person name="Xavier R."/>
            <person name="Honda K."/>
        </authorList>
    </citation>
    <scope>NUCLEOTIDE SEQUENCE [LARGE SCALE GENOMIC DNA]</scope>
    <source>
        <strain evidence="3">f13</strain>
    </source>
</reference>
<dbReference type="CDD" id="cd00761">
    <property type="entry name" value="Glyco_tranf_GTA_type"/>
    <property type="match status" value="1"/>
</dbReference>
<dbReference type="InterPro" id="IPR029063">
    <property type="entry name" value="SAM-dependent_MTases_sf"/>
</dbReference>
<dbReference type="InterPro" id="IPR029044">
    <property type="entry name" value="Nucleotide-diphossugar_trans"/>
</dbReference>
<dbReference type="SUPFAM" id="SSF53335">
    <property type="entry name" value="S-adenosyl-L-methionine-dependent methyltransferases"/>
    <property type="match status" value="1"/>
</dbReference>
<evidence type="ECO:0000313" key="3">
    <source>
        <dbReference type="Proteomes" id="UP001600894"/>
    </source>
</evidence>
<dbReference type="SUPFAM" id="SSF53448">
    <property type="entry name" value="Nucleotide-diphospho-sugar transferases"/>
    <property type="match status" value="1"/>
</dbReference>
<sequence>MREDSLVSVVIPVYNGARYLPQAIDSALGQTYPHCEVIVVNDGSEDGGETRKAALAYGDRIRYIEKENGGVASALNCGIQSMNGRYFCWLSHDDLFLPDKVECQMRAIQMSGNAETVCAGNYQLFRDEDDGGVPTAFQRYFPRDLLERPLFLLLWGELHFSSLLFCRDHFDRIGLFDESLLTAQDNEFMFRLMPGQQMAFSEAAVSRVRLHPGSGTSRFRDQVDKENRRLFLSALFRLSAADIRAIAPEADMVYHKIGGIIKSMGGNEELYILERWMEEKGSANVKNERHPLHAAKPIAIFGAGEYGLRLKYELNRNQIAAFCFLDNSPHKAGTQVDGIPCYPVSYLDSHRECTVIIAQKYYLPALKQLREIGYTRIMLKQEADALLLRKYEKRKNGGTGIYEMEQQGP</sequence>
<dbReference type="Gene3D" id="3.40.50.720">
    <property type="entry name" value="NAD(P)-binding Rossmann-like Domain"/>
    <property type="match status" value="1"/>
</dbReference>
<dbReference type="Gene3D" id="3.90.550.10">
    <property type="entry name" value="Spore Coat Polysaccharide Biosynthesis Protein SpsA, Chain A"/>
    <property type="match status" value="1"/>
</dbReference>
<comment type="caution">
    <text evidence="2">The sequence shown here is derived from an EMBL/GenBank/DDBJ whole genome shotgun (WGS) entry which is preliminary data.</text>
</comment>
<name>A0ABQ0AX08_9FIRM</name>